<dbReference type="EMBL" id="JACAZH010000059">
    <property type="protein sequence ID" value="KAF7332814.1"/>
    <property type="molecule type" value="Genomic_DNA"/>
</dbReference>
<gene>
    <name evidence="2" type="ORF">MSAN_02432700</name>
</gene>
<protein>
    <submittedName>
        <fullName evidence="2">Goodbye domain-containing protein</fullName>
    </submittedName>
</protein>
<evidence type="ECO:0000259" key="1">
    <source>
        <dbReference type="Pfam" id="PF17109"/>
    </source>
</evidence>
<comment type="caution">
    <text evidence="2">The sequence shown here is derived from an EMBL/GenBank/DDBJ whole genome shotgun (WGS) entry which is preliminary data.</text>
</comment>
<sequence>MAISEVDDKTFQALWDDAFDVYKDRTGIDLRHENSDLALRLQGCASATSVLETLQKITSEFSGYREGTSKWRKFQRKLKPVLTVIVAFIDAAADSAISSPMPGGAVFIAIGLLLKATQGVSEKFDALIDLLESLELFFRQLSIRSEVSLSKESKHIVVEILVEMLKALALATQLMKQNRIKNFVRELVKGDDMKAILDRLQKLTTIESRMTAVEILGMVNQGKLVVY</sequence>
<keyword evidence="3" id="KW-1185">Reference proteome</keyword>
<accession>A0A8H7CCR9</accession>
<organism evidence="2 3">
    <name type="scientific">Mycena sanguinolenta</name>
    <dbReference type="NCBI Taxonomy" id="230812"/>
    <lineage>
        <taxon>Eukaryota</taxon>
        <taxon>Fungi</taxon>
        <taxon>Dikarya</taxon>
        <taxon>Basidiomycota</taxon>
        <taxon>Agaricomycotina</taxon>
        <taxon>Agaricomycetes</taxon>
        <taxon>Agaricomycetidae</taxon>
        <taxon>Agaricales</taxon>
        <taxon>Marasmiineae</taxon>
        <taxon>Mycenaceae</taxon>
        <taxon>Mycena</taxon>
    </lineage>
</organism>
<feature type="domain" description="Fungal STAND N-terminal Goodbye" evidence="1">
    <location>
        <begin position="15"/>
        <end position="142"/>
    </location>
</feature>
<dbReference type="AlphaFoldDB" id="A0A8H7CCR9"/>
<name>A0A8H7CCR9_9AGAR</name>
<proteinExistence type="predicted"/>
<dbReference type="OrthoDB" id="3031025at2759"/>
<reference evidence="2" key="1">
    <citation type="submission" date="2020-05" db="EMBL/GenBank/DDBJ databases">
        <title>Mycena genomes resolve the evolution of fungal bioluminescence.</title>
        <authorList>
            <person name="Tsai I.J."/>
        </authorList>
    </citation>
    <scope>NUCLEOTIDE SEQUENCE</scope>
    <source>
        <strain evidence="2">160909Yilan</strain>
    </source>
</reference>
<dbReference type="InterPro" id="IPR031350">
    <property type="entry name" value="Goodbye_dom"/>
</dbReference>
<evidence type="ECO:0000313" key="3">
    <source>
        <dbReference type="Proteomes" id="UP000623467"/>
    </source>
</evidence>
<evidence type="ECO:0000313" key="2">
    <source>
        <dbReference type="EMBL" id="KAF7332814.1"/>
    </source>
</evidence>
<dbReference type="Proteomes" id="UP000623467">
    <property type="component" value="Unassembled WGS sequence"/>
</dbReference>
<dbReference type="Pfam" id="PF17109">
    <property type="entry name" value="Goodbye"/>
    <property type="match status" value="1"/>
</dbReference>